<dbReference type="EMBL" id="VAVZ01000008">
    <property type="protein sequence ID" value="TLP98624.1"/>
    <property type="molecule type" value="Genomic_DNA"/>
</dbReference>
<dbReference type="Gene3D" id="1.10.150.130">
    <property type="match status" value="1"/>
</dbReference>
<comment type="caution">
    <text evidence="2">The sequence shown here is derived from an EMBL/GenBank/DDBJ whole genome shotgun (WGS) entry which is preliminary data.</text>
</comment>
<reference evidence="2 3" key="1">
    <citation type="submission" date="2019-05" db="EMBL/GenBank/DDBJ databases">
        <title>Nesterenkonia sp. GY074 isolated from the Southern Atlantic Ocean.</title>
        <authorList>
            <person name="Zhang G."/>
        </authorList>
    </citation>
    <scope>NUCLEOTIDE SEQUENCE [LARGE SCALE GENOMIC DNA]</scope>
    <source>
        <strain evidence="2 3">GY074</strain>
    </source>
</reference>
<evidence type="ECO:0000313" key="2">
    <source>
        <dbReference type="EMBL" id="TLP98624.1"/>
    </source>
</evidence>
<proteinExistence type="predicted"/>
<dbReference type="GO" id="GO:0003677">
    <property type="term" value="F:DNA binding"/>
    <property type="evidence" value="ECO:0007669"/>
    <property type="project" value="UniProtKB-KW"/>
</dbReference>
<accession>A0A5R9BDE2</accession>
<evidence type="ECO:0000313" key="3">
    <source>
        <dbReference type="Proteomes" id="UP000310458"/>
    </source>
</evidence>
<dbReference type="AlphaFoldDB" id="A0A5R9BDE2"/>
<name>A0A5R9BDE2_9MICC</name>
<keyword evidence="1" id="KW-0238">DNA-binding</keyword>
<gene>
    <name evidence="2" type="ORF">FEF26_04295</name>
</gene>
<sequence>MLEDHTVPRIGEIKCAELTVGQLNEANSDIVKPDGTQKALAVNTRSALVQICTVAVDHELLPYNMGRENRVLPYSPESPHSLTAEEIHSLRIAFGDSGTRWAVPRCRSSRFSTTCWQPAAGSEK</sequence>
<organism evidence="2 3">
    <name type="scientific">Nesterenkonia salmonea</name>
    <dbReference type="NCBI Taxonomy" id="1804987"/>
    <lineage>
        <taxon>Bacteria</taxon>
        <taxon>Bacillati</taxon>
        <taxon>Actinomycetota</taxon>
        <taxon>Actinomycetes</taxon>
        <taxon>Micrococcales</taxon>
        <taxon>Micrococcaceae</taxon>
        <taxon>Nesterenkonia</taxon>
    </lineage>
</organism>
<dbReference type="Proteomes" id="UP000310458">
    <property type="component" value="Unassembled WGS sequence"/>
</dbReference>
<keyword evidence="3" id="KW-1185">Reference proteome</keyword>
<dbReference type="RefSeq" id="WP_138252312.1">
    <property type="nucleotide sequence ID" value="NZ_VAVZ01000008.1"/>
</dbReference>
<protein>
    <submittedName>
        <fullName evidence="2">Uncharacterized protein</fullName>
    </submittedName>
</protein>
<evidence type="ECO:0000256" key="1">
    <source>
        <dbReference type="ARBA" id="ARBA00023125"/>
    </source>
</evidence>
<dbReference type="InterPro" id="IPR010998">
    <property type="entry name" value="Integrase_recombinase_N"/>
</dbReference>